<dbReference type="EMBL" id="NWQG01000054">
    <property type="protein sequence ID" value="PDQ21075.1"/>
    <property type="molecule type" value="Genomic_DNA"/>
</dbReference>
<reference evidence="2 3" key="1">
    <citation type="submission" date="2017-09" db="EMBL/GenBank/DDBJ databases">
        <title>Mesorhizobum sanjuanii sp. nov. isolated from nodules of Lotus tenuis in saline-alkaline lowlands of Flooding Pampa.</title>
        <authorList>
            <person name="Sannazzaro A.I."/>
            <person name="Torres Tejerizo G.A."/>
            <person name="Fontana F."/>
            <person name="Cumpa Velazquez L.M."/>
            <person name="Hansen L."/>
            <person name="Pistorio M."/>
            <person name="Estrella M.J."/>
        </authorList>
    </citation>
    <scope>NUCLEOTIDE SEQUENCE [LARGE SCALE GENOMIC DNA]</scope>
    <source>
        <strain evidence="2 3">BSA136</strain>
    </source>
</reference>
<dbReference type="AlphaFoldDB" id="A0A2A6FH63"/>
<protein>
    <recommendedName>
        <fullName evidence="1">HNH domain-containing protein</fullName>
    </recommendedName>
</protein>
<dbReference type="CDD" id="cd00085">
    <property type="entry name" value="HNHc"/>
    <property type="match status" value="1"/>
</dbReference>
<proteinExistence type="predicted"/>
<dbReference type="Proteomes" id="UP000219182">
    <property type="component" value="Unassembled WGS sequence"/>
</dbReference>
<feature type="domain" description="HNH" evidence="1">
    <location>
        <begin position="14"/>
        <end position="50"/>
    </location>
</feature>
<dbReference type="Pfam" id="PF01844">
    <property type="entry name" value="HNH"/>
    <property type="match status" value="1"/>
</dbReference>
<accession>A0A2A6FH63</accession>
<evidence type="ECO:0000259" key="1">
    <source>
        <dbReference type="Pfam" id="PF01844"/>
    </source>
</evidence>
<sequence>MDFEKRYGSRGAGFIHVHHKVAVAKRGQRHKVDPVGDLIPVCPNCHAMLHTLDDGLTVEALKMLLQ</sequence>
<evidence type="ECO:0000313" key="2">
    <source>
        <dbReference type="EMBL" id="PDQ21075.1"/>
    </source>
</evidence>
<dbReference type="GO" id="GO:0004519">
    <property type="term" value="F:endonuclease activity"/>
    <property type="evidence" value="ECO:0007669"/>
    <property type="project" value="InterPro"/>
</dbReference>
<keyword evidence="3" id="KW-1185">Reference proteome</keyword>
<dbReference type="GO" id="GO:0003676">
    <property type="term" value="F:nucleic acid binding"/>
    <property type="evidence" value="ECO:0007669"/>
    <property type="project" value="InterPro"/>
</dbReference>
<comment type="caution">
    <text evidence="2">The sequence shown here is derived from an EMBL/GenBank/DDBJ whole genome shotgun (WGS) entry which is preliminary data.</text>
</comment>
<dbReference type="InterPro" id="IPR003615">
    <property type="entry name" value="HNH_nuc"/>
</dbReference>
<dbReference type="GO" id="GO:0008270">
    <property type="term" value="F:zinc ion binding"/>
    <property type="evidence" value="ECO:0007669"/>
    <property type="project" value="InterPro"/>
</dbReference>
<dbReference type="InterPro" id="IPR002711">
    <property type="entry name" value="HNH"/>
</dbReference>
<evidence type="ECO:0000313" key="3">
    <source>
        <dbReference type="Proteomes" id="UP000219182"/>
    </source>
</evidence>
<gene>
    <name evidence="2" type="ORF">CN311_11290</name>
</gene>
<name>A0A2A6FH63_9HYPH</name>
<organism evidence="2 3">
    <name type="scientific">Mesorhizobium sanjuanii</name>
    <dbReference type="NCBI Taxonomy" id="2037900"/>
    <lineage>
        <taxon>Bacteria</taxon>
        <taxon>Pseudomonadati</taxon>
        <taxon>Pseudomonadota</taxon>
        <taxon>Alphaproteobacteria</taxon>
        <taxon>Hyphomicrobiales</taxon>
        <taxon>Phyllobacteriaceae</taxon>
        <taxon>Mesorhizobium</taxon>
    </lineage>
</organism>